<reference evidence="1 2" key="1">
    <citation type="submission" date="2020-07" db="EMBL/GenBank/DDBJ databases">
        <title>Telomere length de novo assembly of all 7 chromosomes of the fungus, Metarhizium brunneum, using a novel assembly pipeline.</title>
        <authorList>
            <person name="Saud z."/>
            <person name="Kortsinoglou A."/>
            <person name="Kouvelis V.N."/>
            <person name="Butt T.M."/>
        </authorList>
    </citation>
    <scope>NUCLEOTIDE SEQUENCE [LARGE SCALE GENOMIC DNA]</scope>
    <source>
        <strain evidence="1 2">4556</strain>
    </source>
</reference>
<sequence>MAEGKEWAALDNVGCHVSAMVALTHHSLIPRNLTAEGVLTAYEEEEHGEWTADVVGGAGEGRRDLLEQVDLSFEQVSVGNSSCRPGRDESVGLDTAYCNATLVRTPFKELRVQLHRTRCQNEVRSGDHWAKLL</sequence>
<evidence type="ECO:0000313" key="1">
    <source>
        <dbReference type="EMBL" id="QLI68849.1"/>
    </source>
</evidence>
<keyword evidence="2" id="KW-1185">Reference proteome</keyword>
<dbReference type="RefSeq" id="XP_065986680.1">
    <property type="nucleotide sequence ID" value="XM_066130641.1"/>
</dbReference>
<proteinExistence type="predicted"/>
<gene>
    <name evidence="1" type="ORF">G6M90_00g057410</name>
</gene>
<dbReference type="EMBL" id="CP058934">
    <property type="protein sequence ID" value="QLI68849.1"/>
    <property type="molecule type" value="Genomic_DNA"/>
</dbReference>
<name>A0A7D5Z7V2_9HYPO</name>
<dbReference type="GeneID" id="90967812"/>
<dbReference type="KEGG" id="mbrn:90967812"/>
<dbReference type="Proteomes" id="UP000510686">
    <property type="component" value="Chromosome 3"/>
</dbReference>
<protein>
    <submittedName>
        <fullName evidence="1">Uncharacterized protein</fullName>
    </submittedName>
</protein>
<dbReference type="AlphaFoldDB" id="A0A7D5Z7V2"/>
<evidence type="ECO:0000313" key="2">
    <source>
        <dbReference type="Proteomes" id="UP000510686"/>
    </source>
</evidence>
<organism evidence="1 2">
    <name type="scientific">Metarhizium brunneum</name>
    <dbReference type="NCBI Taxonomy" id="500148"/>
    <lineage>
        <taxon>Eukaryota</taxon>
        <taxon>Fungi</taxon>
        <taxon>Dikarya</taxon>
        <taxon>Ascomycota</taxon>
        <taxon>Pezizomycotina</taxon>
        <taxon>Sordariomycetes</taxon>
        <taxon>Hypocreomycetidae</taxon>
        <taxon>Hypocreales</taxon>
        <taxon>Clavicipitaceae</taxon>
        <taxon>Metarhizium</taxon>
    </lineage>
</organism>
<accession>A0A7D5Z7V2</accession>